<accession>A0A7J6M863</accession>
<keyword evidence="7" id="KW-1185">Reference proteome</keyword>
<comment type="similarity">
    <text evidence="1">Belongs to the peptidase A1 family.</text>
</comment>
<proteinExistence type="inferred from homology"/>
<name>A0A7J6M863_PERCH</name>
<dbReference type="Gene3D" id="2.40.70.10">
    <property type="entry name" value="Acid Proteases"/>
    <property type="match status" value="1"/>
</dbReference>
<feature type="domain" description="Peptidase A1" evidence="5">
    <location>
        <begin position="27"/>
        <end position="343"/>
    </location>
</feature>
<dbReference type="PANTHER" id="PTHR47966">
    <property type="entry name" value="BETA-SITE APP-CLEAVING ENZYME, ISOFORM A-RELATED"/>
    <property type="match status" value="1"/>
</dbReference>
<dbReference type="InterPro" id="IPR021109">
    <property type="entry name" value="Peptidase_aspartic_dom_sf"/>
</dbReference>
<evidence type="ECO:0000313" key="6">
    <source>
        <dbReference type="EMBL" id="KAF4667616.1"/>
    </source>
</evidence>
<sequence length="348" mass="38312">MQPALAELVKLDIYRELMGEKKDLSVALAKVKIDDEELHLLVDTGSQYTFGVWKTWYEEKVPGGCDKLIYKCYECKPPPCTKGPTKTIEFADGTEADIFQQSGSLDLNQLGSKLISFGLVSRYTSPYSIHAGLGLGPATASIKPYTPILKQLEGVLPSTAFSLYLRPGDKPSGQLILGGQDPSLYQGPIVNFNFDEFYGIQLSGFRVGDDSYSVDPASGDIEIDTGASDFLVPWWALQKIVEYLKTRGTKQVEINKIDDVYEVACDDVKYLPPLTIFLKDSIGKDTPLTLSPEVYVLPPAEPGKASCLLIITDSSSGDWVLGCNVLVGRYFYFNYDQKVMGFASLKEG</sequence>
<dbReference type="GO" id="GO:0004190">
    <property type="term" value="F:aspartic-type endopeptidase activity"/>
    <property type="evidence" value="ECO:0007669"/>
    <property type="project" value="UniProtKB-KW"/>
</dbReference>
<reference evidence="6 7" key="1">
    <citation type="submission" date="2020-04" db="EMBL/GenBank/DDBJ databases">
        <title>Perkinsus chesapeaki whole genome sequence.</title>
        <authorList>
            <person name="Bogema D.R."/>
        </authorList>
    </citation>
    <scope>NUCLEOTIDE SEQUENCE [LARGE SCALE GENOMIC DNA]</scope>
    <source>
        <strain evidence="6">ATCC PRA-425</strain>
    </source>
</reference>
<organism evidence="6 7">
    <name type="scientific">Perkinsus chesapeaki</name>
    <name type="common">Clam parasite</name>
    <name type="synonym">Perkinsus andrewsi</name>
    <dbReference type="NCBI Taxonomy" id="330153"/>
    <lineage>
        <taxon>Eukaryota</taxon>
        <taxon>Sar</taxon>
        <taxon>Alveolata</taxon>
        <taxon>Perkinsozoa</taxon>
        <taxon>Perkinsea</taxon>
        <taxon>Perkinsida</taxon>
        <taxon>Perkinsidae</taxon>
        <taxon>Perkinsus</taxon>
    </lineage>
</organism>
<dbReference type="Proteomes" id="UP000591131">
    <property type="component" value="Unassembled WGS sequence"/>
</dbReference>
<keyword evidence="2" id="KW-0645">Protease</keyword>
<comment type="caution">
    <text evidence="6">The sequence shown here is derived from an EMBL/GenBank/DDBJ whole genome shotgun (WGS) entry which is preliminary data.</text>
</comment>
<dbReference type="OrthoDB" id="771136at2759"/>
<dbReference type="PANTHER" id="PTHR47966:SF51">
    <property type="entry name" value="BETA-SITE APP-CLEAVING ENZYME, ISOFORM A-RELATED"/>
    <property type="match status" value="1"/>
</dbReference>
<dbReference type="InterPro" id="IPR033121">
    <property type="entry name" value="PEPTIDASE_A1"/>
</dbReference>
<dbReference type="PROSITE" id="PS51767">
    <property type="entry name" value="PEPTIDASE_A1"/>
    <property type="match status" value="1"/>
</dbReference>
<evidence type="ECO:0000256" key="3">
    <source>
        <dbReference type="ARBA" id="ARBA00022750"/>
    </source>
</evidence>
<dbReference type="CDD" id="cd05471">
    <property type="entry name" value="pepsin_like"/>
    <property type="match status" value="1"/>
</dbReference>
<dbReference type="AlphaFoldDB" id="A0A7J6M863"/>
<evidence type="ECO:0000256" key="4">
    <source>
        <dbReference type="ARBA" id="ARBA00022801"/>
    </source>
</evidence>
<dbReference type="Pfam" id="PF00026">
    <property type="entry name" value="Asp"/>
    <property type="match status" value="1"/>
</dbReference>
<evidence type="ECO:0000259" key="5">
    <source>
        <dbReference type="PROSITE" id="PS51767"/>
    </source>
</evidence>
<keyword evidence="4" id="KW-0378">Hydrolase</keyword>
<protein>
    <recommendedName>
        <fullName evidence="5">Peptidase A1 domain-containing protein</fullName>
    </recommendedName>
</protein>
<keyword evidence="3" id="KW-0064">Aspartyl protease</keyword>
<dbReference type="InterPro" id="IPR034164">
    <property type="entry name" value="Pepsin-like_dom"/>
</dbReference>
<dbReference type="EMBL" id="JAAPAO010000207">
    <property type="protein sequence ID" value="KAF4667616.1"/>
    <property type="molecule type" value="Genomic_DNA"/>
</dbReference>
<evidence type="ECO:0000313" key="7">
    <source>
        <dbReference type="Proteomes" id="UP000591131"/>
    </source>
</evidence>
<evidence type="ECO:0000256" key="2">
    <source>
        <dbReference type="ARBA" id="ARBA00022670"/>
    </source>
</evidence>
<gene>
    <name evidence="6" type="ORF">FOL47_003455</name>
</gene>
<dbReference type="InterPro" id="IPR001461">
    <property type="entry name" value="Aspartic_peptidase_A1"/>
</dbReference>
<dbReference type="SUPFAM" id="SSF50630">
    <property type="entry name" value="Acid proteases"/>
    <property type="match status" value="1"/>
</dbReference>
<evidence type="ECO:0000256" key="1">
    <source>
        <dbReference type="ARBA" id="ARBA00007447"/>
    </source>
</evidence>
<dbReference type="GO" id="GO:0006508">
    <property type="term" value="P:proteolysis"/>
    <property type="evidence" value="ECO:0007669"/>
    <property type="project" value="UniProtKB-KW"/>
</dbReference>